<name>A0A6I9TXL3_SESIN</name>
<keyword evidence="3" id="KW-1185">Reference proteome</keyword>
<evidence type="ECO:0000313" key="3">
    <source>
        <dbReference type="Proteomes" id="UP000504604"/>
    </source>
</evidence>
<dbReference type="RefSeq" id="XP_011089825.1">
    <property type="nucleotide sequence ID" value="XM_011091523.2"/>
</dbReference>
<gene>
    <name evidence="4" type="primary">LOC105170666</name>
</gene>
<feature type="compositionally biased region" description="Polar residues" evidence="2">
    <location>
        <begin position="96"/>
        <end position="109"/>
    </location>
</feature>
<dbReference type="GeneID" id="105170666"/>
<dbReference type="OrthoDB" id="778241at2759"/>
<evidence type="ECO:0000256" key="1">
    <source>
        <dbReference type="SAM" id="Coils"/>
    </source>
</evidence>
<dbReference type="Proteomes" id="UP000504604">
    <property type="component" value="Linkage group LG9"/>
</dbReference>
<evidence type="ECO:0000313" key="4">
    <source>
        <dbReference type="RefSeq" id="XP_011089825.1"/>
    </source>
</evidence>
<accession>A0A6I9TXL3</accession>
<feature type="region of interest" description="Disordered" evidence="2">
    <location>
        <begin position="84"/>
        <end position="118"/>
    </location>
</feature>
<dbReference type="Pfam" id="PF07795">
    <property type="entry name" value="DUF1635"/>
    <property type="match status" value="1"/>
</dbReference>
<dbReference type="InterPro" id="IPR012862">
    <property type="entry name" value="DUF1635"/>
</dbReference>
<protein>
    <submittedName>
        <fullName evidence="4">Uncharacterized protein LOC105170666 isoform X1</fullName>
    </submittedName>
</protein>
<dbReference type="PANTHER" id="PTHR33431">
    <property type="entry name" value="ENABLED-LIKE PROTEIN (DUF1635)"/>
    <property type="match status" value="1"/>
</dbReference>
<dbReference type="KEGG" id="sind:105170666"/>
<evidence type="ECO:0000256" key="2">
    <source>
        <dbReference type="SAM" id="MobiDB-lite"/>
    </source>
</evidence>
<dbReference type="InParanoid" id="A0A6I9TXL3"/>
<dbReference type="FunCoup" id="A0A6I9TXL3">
    <property type="interactions" value="863"/>
</dbReference>
<feature type="coiled-coil region" evidence="1">
    <location>
        <begin position="13"/>
        <end position="79"/>
    </location>
</feature>
<organism evidence="3 4">
    <name type="scientific">Sesamum indicum</name>
    <name type="common">Oriental sesame</name>
    <name type="synonym">Sesamum orientale</name>
    <dbReference type="NCBI Taxonomy" id="4182"/>
    <lineage>
        <taxon>Eukaryota</taxon>
        <taxon>Viridiplantae</taxon>
        <taxon>Streptophyta</taxon>
        <taxon>Embryophyta</taxon>
        <taxon>Tracheophyta</taxon>
        <taxon>Spermatophyta</taxon>
        <taxon>Magnoliopsida</taxon>
        <taxon>eudicotyledons</taxon>
        <taxon>Gunneridae</taxon>
        <taxon>Pentapetalae</taxon>
        <taxon>asterids</taxon>
        <taxon>lamiids</taxon>
        <taxon>Lamiales</taxon>
        <taxon>Pedaliaceae</taxon>
        <taxon>Sesamum</taxon>
    </lineage>
</organism>
<proteinExistence type="predicted"/>
<dbReference type="AlphaFoldDB" id="A0A6I9TXL3"/>
<reference evidence="4" key="1">
    <citation type="submission" date="2025-08" db="UniProtKB">
        <authorList>
            <consortium name="RefSeq"/>
        </authorList>
    </citation>
    <scope>IDENTIFICATION</scope>
</reference>
<dbReference type="Gramene" id="SIN_1024189.t">
    <property type="protein sequence ID" value="SIN_1024189.t"/>
    <property type="gene ID" value="SIN_1024189"/>
</dbReference>
<keyword evidence="1" id="KW-0175">Coiled coil</keyword>
<sequence length="279" mass="30749">MASLWGYAEHQDMEQLGQKLLCTTLELEKLKVEAMEEMRKNKEYVKQLIHLLKFAIQERDEARNQLQKLLNTATSLTNTMVPRFQADSPLPRPARANSSITESNSLSETHNYHSHGSPPVESLFDAVSSPPEIFSSMELVPRIDQGSLVIDSLVKGRALPQKGKFLEAVLEAGPLLQTLLVAGPLPRWRNPPRLQPFQIPPVSIKGGDADFFADKKPVADGGQWASRQLNLQPYALTSCGSSSGHLTNFASVGSGTCLSNAPIISSNDCFHLAKRQKFC</sequence>
<dbReference type="PANTHER" id="PTHR33431:SF12">
    <property type="entry name" value="HIGH MOBILITY GROUP BOX PROTEIN, PUTATIVE (DUF1635)-RELATED"/>
    <property type="match status" value="1"/>
</dbReference>